<dbReference type="GO" id="GO:0000166">
    <property type="term" value="F:nucleotide binding"/>
    <property type="evidence" value="ECO:0007669"/>
    <property type="project" value="UniProtKB-KW"/>
</dbReference>
<evidence type="ECO:0008006" key="3">
    <source>
        <dbReference type="Google" id="ProtNLM"/>
    </source>
</evidence>
<gene>
    <name evidence="2" type="ORF">LCGC14_0020690</name>
</gene>
<dbReference type="GO" id="GO:1990133">
    <property type="term" value="C:molybdopterin adenylyltransferase complex"/>
    <property type="evidence" value="ECO:0007669"/>
    <property type="project" value="TreeGrafter"/>
</dbReference>
<dbReference type="InterPro" id="IPR003749">
    <property type="entry name" value="ThiS/MoaD-like"/>
</dbReference>
<dbReference type="Pfam" id="PF02597">
    <property type="entry name" value="ThiS"/>
    <property type="match status" value="1"/>
</dbReference>
<proteinExistence type="predicted"/>
<dbReference type="PANTHER" id="PTHR33359:SF1">
    <property type="entry name" value="MOLYBDOPTERIN SYNTHASE SULFUR CARRIER SUBUNIT"/>
    <property type="match status" value="1"/>
</dbReference>
<dbReference type="GO" id="GO:0006777">
    <property type="term" value="P:Mo-molybdopterin cofactor biosynthetic process"/>
    <property type="evidence" value="ECO:0007669"/>
    <property type="project" value="InterPro"/>
</dbReference>
<dbReference type="CDD" id="cd00754">
    <property type="entry name" value="Ubl_MoaD"/>
    <property type="match status" value="1"/>
</dbReference>
<evidence type="ECO:0000313" key="2">
    <source>
        <dbReference type="EMBL" id="KKO10589.1"/>
    </source>
</evidence>
<accession>A0A0F9Z0J5</accession>
<dbReference type="Gene3D" id="3.10.20.30">
    <property type="match status" value="1"/>
</dbReference>
<organism evidence="2">
    <name type="scientific">marine sediment metagenome</name>
    <dbReference type="NCBI Taxonomy" id="412755"/>
    <lineage>
        <taxon>unclassified sequences</taxon>
        <taxon>metagenomes</taxon>
        <taxon>ecological metagenomes</taxon>
    </lineage>
</organism>
<dbReference type="InterPro" id="IPR016155">
    <property type="entry name" value="Mopterin_synth/thiamin_S_b"/>
</dbReference>
<keyword evidence="1" id="KW-0547">Nucleotide-binding</keyword>
<dbReference type="PANTHER" id="PTHR33359">
    <property type="entry name" value="MOLYBDOPTERIN SYNTHASE SULFUR CARRIER SUBUNIT"/>
    <property type="match status" value="1"/>
</dbReference>
<dbReference type="InterPro" id="IPR012675">
    <property type="entry name" value="Beta-grasp_dom_sf"/>
</dbReference>
<dbReference type="NCBIfam" id="TIGR01682">
    <property type="entry name" value="moaD"/>
    <property type="match status" value="1"/>
</dbReference>
<comment type="caution">
    <text evidence="2">The sequence shown here is derived from an EMBL/GenBank/DDBJ whole genome shotgun (WGS) entry which is preliminary data.</text>
</comment>
<reference evidence="2" key="1">
    <citation type="journal article" date="2015" name="Nature">
        <title>Complex archaea that bridge the gap between prokaryotes and eukaryotes.</title>
        <authorList>
            <person name="Spang A."/>
            <person name="Saw J.H."/>
            <person name="Jorgensen S.L."/>
            <person name="Zaremba-Niedzwiedzka K."/>
            <person name="Martijn J."/>
            <person name="Lind A.E."/>
            <person name="van Eijk R."/>
            <person name="Schleper C."/>
            <person name="Guy L."/>
            <person name="Ettema T.J."/>
        </authorList>
    </citation>
    <scope>NUCLEOTIDE SEQUENCE</scope>
</reference>
<evidence type="ECO:0000256" key="1">
    <source>
        <dbReference type="ARBA" id="ARBA00022741"/>
    </source>
</evidence>
<name>A0A0F9Z0J5_9ZZZZ</name>
<dbReference type="InterPro" id="IPR044672">
    <property type="entry name" value="MOCS2A"/>
</dbReference>
<dbReference type="AlphaFoldDB" id="A0A0F9Z0J5"/>
<dbReference type="SUPFAM" id="SSF54285">
    <property type="entry name" value="MoaD/ThiS"/>
    <property type="match status" value="1"/>
</dbReference>
<dbReference type="EMBL" id="LAZR01000004">
    <property type="protein sequence ID" value="KKO10589.1"/>
    <property type="molecule type" value="Genomic_DNA"/>
</dbReference>
<protein>
    <recommendedName>
        <fullName evidence="3">Molybdopterin converting factor subunit 1</fullName>
    </recommendedName>
</protein>
<sequence length="83" mass="8989">MLSIHYFASVREALGRDSETIEQAAQISTVADLIAMLSARGGAWPLLEDRNRILVAVNQAVADRDQTLTGNEEIAFFPPMTGG</sequence>